<organism evidence="2 3">
    <name type="scientific">Dysosmobacter welbionis</name>
    <dbReference type="NCBI Taxonomy" id="2093857"/>
    <lineage>
        <taxon>Bacteria</taxon>
        <taxon>Bacillati</taxon>
        <taxon>Bacillota</taxon>
        <taxon>Clostridia</taxon>
        <taxon>Eubacteriales</taxon>
        <taxon>Oscillospiraceae</taxon>
        <taxon>Dysosmobacter</taxon>
    </lineage>
</organism>
<accession>A0A4D7AXU2</accession>
<evidence type="ECO:0000259" key="1">
    <source>
        <dbReference type="PROSITE" id="PS51278"/>
    </source>
</evidence>
<dbReference type="SUPFAM" id="SSF56235">
    <property type="entry name" value="N-terminal nucleophile aminohydrolases (Ntn hydrolases)"/>
    <property type="match status" value="1"/>
</dbReference>
<reference evidence="3" key="1">
    <citation type="submission" date="2018-12" db="EMBL/GenBank/DDBJ databases">
        <title>Dusodibacter welbiota gen. nov., sp. nov., isolated from human faeces and emended description of the Oscillibacter genus.</title>
        <authorList>
            <person name="Le Roy T."/>
            <person name="Van der Smissen P."/>
            <person name="Delzenne N."/>
            <person name="Muccioli G."/>
            <person name="Collet J.F."/>
            <person name="Cani P.D."/>
        </authorList>
    </citation>
    <scope>NUCLEOTIDE SEQUENCE [LARGE SCALE GENOMIC DNA]</scope>
    <source>
        <strain evidence="3">J115</strain>
    </source>
</reference>
<dbReference type="PANTHER" id="PTHR42824:SF1">
    <property type="entry name" value="GLUTAMINE AMIDOTRANSFERASE YAFJ-RELATED"/>
    <property type="match status" value="1"/>
</dbReference>
<dbReference type="RefSeq" id="WP_119311363.1">
    <property type="nucleotide sequence ID" value="NZ_CP034413.3"/>
</dbReference>
<dbReference type="Gene3D" id="3.60.20.10">
    <property type="entry name" value="Glutamine Phosphoribosylpyrophosphate, subunit 1, domain 1"/>
    <property type="match status" value="1"/>
</dbReference>
<dbReference type="CDD" id="cd00352">
    <property type="entry name" value="Gn_AT_II"/>
    <property type="match status" value="1"/>
</dbReference>
<evidence type="ECO:0000313" key="3">
    <source>
        <dbReference type="Proteomes" id="UP000298642"/>
    </source>
</evidence>
<keyword evidence="2" id="KW-0808">Transferase</keyword>
<gene>
    <name evidence="2" type="ORF">EIO64_03570</name>
</gene>
<dbReference type="KEGG" id="obj:EIO64_03570"/>
<dbReference type="GeneID" id="89523251"/>
<protein>
    <submittedName>
        <fullName evidence="2">Class II glutamine amidotransferase</fullName>
    </submittedName>
</protein>
<keyword evidence="3" id="KW-1185">Reference proteome</keyword>
<dbReference type="Proteomes" id="UP000298642">
    <property type="component" value="Chromosome"/>
</dbReference>
<proteinExistence type="predicted"/>
<dbReference type="InterPro" id="IPR017932">
    <property type="entry name" value="GATase_2_dom"/>
</dbReference>
<dbReference type="PROSITE" id="PS51278">
    <property type="entry name" value="GATASE_TYPE_2"/>
    <property type="match status" value="1"/>
</dbReference>
<dbReference type="AlphaFoldDB" id="A0A4D7AXU2"/>
<dbReference type="Pfam" id="PF13522">
    <property type="entry name" value="GATase_6"/>
    <property type="match status" value="1"/>
</dbReference>
<evidence type="ECO:0000313" key="2">
    <source>
        <dbReference type="EMBL" id="QCI58422.1"/>
    </source>
</evidence>
<sequence length="307" mass="34846">MCCLFGLLDYGHSLTAAQKNHILAVLSTVCEARGTDATGIAYNTDNGLQIYKRPLPAHHLRLRIPKDTNYVMGHTRMTTQGCEKHNHNNHPFSGRAGGVPFALAHNGILHNDHELRRQRKLPSTKIETDSYVAVQLIERSGELSFASLKQMAEAVEGTFTFTVTDNTDNLYIVKGNNPLCLYHWPKLGLYLYASTEDILKRALQGIRLKLGKPQEVNIDSGEIVRIDRFGRITRSIFDTSHLFRSRSYFGWPYRFSLWDNDTAYDSYVSELKSVARAFGYAPDDIDDLLNDGFTPEEIEECFYTMEV</sequence>
<dbReference type="EMBL" id="CP034413">
    <property type="protein sequence ID" value="QCI58422.1"/>
    <property type="molecule type" value="Genomic_DNA"/>
</dbReference>
<keyword evidence="2" id="KW-0315">Glutamine amidotransferase</keyword>
<dbReference type="InterPro" id="IPR029055">
    <property type="entry name" value="Ntn_hydrolases_N"/>
</dbReference>
<name>A0A4D7AXU2_9FIRM</name>
<dbReference type="PANTHER" id="PTHR42824">
    <property type="entry name" value="GLUTAMINE AMIDOTRANSFERASE"/>
    <property type="match status" value="1"/>
</dbReference>
<feature type="domain" description="Glutamine amidotransferase type-2" evidence="1">
    <location>
        <begin position="2"/>
        <end position="229"/>
    </location>
</feature>
<dbReference type="GO" id="GO:0016740">
    <property type="term" value="F:transferase activity"/>
    <property type="evidence" value="ECO:0007669"/>
    <property type="project" value="UniProtKB-KW"/>
</dbReference>